<comment type="caution">
    <text evidence="1">The sequence shown here is derived from an EMBL/GenBank/DDBJ whole genome shotgun (WGS) entry which is preliminary data.</text>
</comment>
<dbReference type="EMBL" id="BMMM01000008">
    <property type="protein sequence ID" value="GGN71473.1"/>
    <property type="molecule type" value="Genomic_DNA"/>
</dbReference>
<dbReference type="AlphaFoldDB" id="A0A917Y5R2"/>
<evidence type="ECO:0000313" key="1">
    <source>
        <dbReference type="EMBL" id="GGN71473.1"/>
    </source>
</evidence>
<protein>
    <recommendedName>
        <fullName evidence="3">DUF4034 domain-containing protein</fullName>
    </recommendedName>
</protein>
<evidence type="ECO:0008006" key="3">
    <source>
        <dbReference type="Google" id="ProtNLM"/>
    </source>
</evidence>
<accession>A0A917Y5R2</accession>
<gene>
    <name evidence="1" type="ORF">GCM10011579_047760</name>
</gene>
<proteinExistence type="predicted"/>
<evidence type="ECO:0000313" key="2">
    <source>
        <dbReference type="Proteomes" id="UP000600365"/>
    </source>
</evidence>
<organism evidence="1 2">
    <name type="scientific">Streptomyces albiflavescens</name>
    <dbReference type="NCBI Taxonomy" id="1623582"/>
    <lineage>
        <taxon>Bacteria</taxon>
        <taxon>Bacillati</taxon>
        <taxon>Actinomycetota</taxon>
        <taxon>Actinomycetes</taxon>
        <taxon>Kitasatosporales</taxon>
        <taxon>Streptomycetaceae</taxon>
        <taxon>Streptomyces</taxon>
    </lineage>
</organism>
<sequence length="332" mass="37028">MRNCEAPYGDGQGKMAAGLFEGQYVWHPAADDRRLASVCVDVRAGRYLSAHEALAETRGDFGLRAHRSLVLASEAADSDLAERWLAEEPAPEAALMWARVAVLRALRAADAKDDRAEALERIALTACDRAARLAPSDPTPWVAKLAMARLHDLRDPAPQGLLTQPPGPWQLFSHILRLDPFNREGHHRFLAFFFTRYGGSVNAAWDVAAFLSQRAPASSPLRLLPLVALVESYNPSQLLVDRTWEQPQWRSTALAIYQNWLPEVPGYRFTPVLDLAYLAHALFMAQREFEARAVFMAMGPYACRMPWTVFGEPEEQLSRARRSCGLPVPRAA</sequence>
<reference evidence="1 2" key="1">
    <citation type="journal article" date="2014" name="Int. J. Syst. Evol. Microbiol.">
        <title>Complete genome sequence of Corynebacterium casei LMG S-19264T (=DSM 44701T), isolated from a smear-ripened cheese.</title>
        <authorList>
            <consortium name="US DOE Joint Genome Institute (JGI-PGF)"/>
            <person name="Walter F."/>
            <person name="Albersmeier A."/>
            <person name="Kalinowski J."/>
            <person name="Ruckert C."/>
        </authorList>
    </citation>
    <scope>NUCLEOTIDE SEQUENCE [LARGE SCALE GENOMIC DNA]</scope>
    <source>
        <strain evidence="1 2">CGMCC 4.7111</strain>
    </source>
</reference>
<dbReference type="Proteomes" id="UP000600365">
    <property type="component" value="Unassembled WGS sequence"/>
</dbReference>
<keyword evidence="2" id="KW-1185">Reference proteome</keyword>
<name>A0A917Y5R2_9ACTN</name>